<organism evidence="1 2">
    <name type="scientific">Nephila pilipes</name>
    <name type="common">Giant wood spider</name>
    <name type="synonym">Nephila maculata</name>
    <dbReference type="NCBI Taxonomy" id="299642"/>
    <lineage>
        <taxon>Eukaryota</taxon>
        <taxon>Metazoa</taxon>
        <taxon>Ecdysozoa</taxon>
        <taxon>Arthropoda</taxon>
        <taxon>Chelicerata</taxon>
        <taxon>Arachnida</taxon>
        <taxon>Araneae</taxon>
        <taxon>Araneomorphae</taxon>
        <taxon>Entelegynae</taxon>
        <taxon>Araneoidea</taxon>
        <taxon>Nephilidae</taxon>
        <taxon>Nephila</taxon>
    </lineage>
</organism>
<proteinExistence type="predicted"/>
<protein>
    <submittedName>
        <fullName evidence="1">Uncharacterized protein</fullName>
    </submittedName>
</protein>
<comment type="caution">
    <text evidence="1">The sequence shown here is derived from an EMBL/GenBank/DDBJ whole genome shotgun (WGS) entry which is preliminary data.</text>
</comment>
<accession>A0A8X6NR60</accession>
<dbReference type="Gene3D" id="3.30.2310.20">
    <property type="entry name" value="RelE-like"/>
    <property type="match status" value="1"/>
</dbReference>
<dbReference type="InterPro" id="IPR035093">
    <property type="entry name" value="RelE/ParE_toxin_dom_sf"/>
</dbReference>
<feature type="non-terminal residue" evidence="1">
    <location>
        <position position="66"/>
    </location>
</feature>
<evidence type="ECO:0000313" key="2">
    <source>
        <dbReference type="Proteomes" id="UP000887013"/>
    </source>
</evidence>
<dbReference type="SUPFAM" id="SSF143011">
    <property type="entry name" value="RelE-like"/>
    <property type="match status" value="1"/>
</dbReference>
<keyword evidence="2" id="KW-1185">Reference proteome</keyword>
<gene>
    <name evidence="1" type="ORF">NPIL_591091</name>
</gene>
<dbReference type="EMBL" id="BMAW01106845">
    <property type="protein sequence ID" value="GFT26319.1"/>
    <property type="molecule type" value="Genomic_DNA"/>
</dbReference>
<reference evidence="1" key="1">
    <citation type="submission" date="2020-08" db="EMBL/GenBank/DDBJ databases">
        <title>Multicomponent nature underlies the extraordinary mechanical properties of spider dragline silk.</title>
        <authorList>
            <person name="Kono N."/>
            <person name="Nakamura H."/>
            <person name="Mori M."/>
            <person name="Yoshida Y."/>
            <person name="Ohtoshi R."/>
            <person name="Malay A.D."/>
            <person name="Moran D.A.P."/>
            <person name="Tomita M."/>
            <person name="Numata K."/>
            <person name="Arakawa K."/>
        </authorList>
    </citation>
    <scope>NUCLEOTIDE SEQUENCE</scope>
</reference>
<name>A0A8X6NR60_NEPPI</name>
<sequence>LFVIYIDRKAQKVLDDLDPMWQERARKSFEEMKVNPRHKAKKIRDKRCGADYRRREGDLRILFNIK</sequence>
<evidence type="ECO:0000313" key="1">
    <source>
        <dbReference type="EMBL" id="GFT26319.1"/>
    </source>
</evidence>
<feature type="non-terminal residue" evidence="1">
    <location>
        <position position="1"/>
    </location>
</feature>
<dbReference type="Proteomes" id="UP000887013">
    <property type="component" value="Unassembled WGS sequence"/>
</dbReference>
<dbReference type="AlphaFoldDB" id="A0A8X6NR60"/>